<dbReference type="InterPro" id="IPR009959">
    <property type="entry name" value="Cyclase_SnoaL-like"/>
</dbReference>
<dbReference type="RefSeq" id="WP_093828667.1">
    <property type="nucleotide sequence ID" value="NZ_FOLQ01000006.1"/>
</dbReference>
<evidence type="ECO:0000313" key="1">
    <source>
        <dbReference type="EMBL" id="SFD71987.1"/>
    </source>
</evidence>
<dbReference type="PANTHER" id="PTHR38436">
    <property type="entry name" value="POLYKETIDE CYCLASE SNOAL-LIKE DOMAIN"/>
    <property type="match status" value="1"/>
</dbReference>
<reference evidence="1 2" key="1">
    <citation type="submission" date="2016-10" db="EMBL/GenBank/DDBJ databases">
        <authorList>
            <person name="de Groot N.N."/>
        </authorList>
    </citation>
    <scope>NUCLEOTIDE SEQUENCE [LARGE SCALE GENOMIC DNA]</scope>
    <source>
        <strain evidence="1 2">DSM 26130</strain>
    </source>
</reference>
<dbReference type="OrthoDB" id="4774596at2"/>
<gene>
    <name evidence="1" type="ORF">SAMN05216167_106327</name>
</gene>
<name>A0A1I1UMK3_9BACT</name>
<proteinExistence type="predicted"/>
<dbReference type="Pfam" id="PF07366">
    <property type="entry name" value="SnoaL"/>
    <property type="match status" value="1"/>
</dbReference>
<evidence type="ECO:0000313" key="2">
    <source>
        <dbReference type="Proteomes" id="UP000198598"/>
    </source>
</evidence>
<accession>A0A1I1UMK3</accession>
<dbReference type="InterPro" id="IPR032710">
    <property type="entry name" value="NTF2-like_dom_sf"/>
</dbReference>
<dbReference type="GO" id="GO:0030638">
    <property type="term" value="P:polyketide metabolic process"/>
    <property type="evidence" value="ECO:0007669"/>
    <property type="project" value="InterPro"/>
</dbReference>
<dbReference type="EMBL" id="FOLQ01000006">
    <property type="protein sequence ID" value="SFD71987.1"/>
    <property type="molecule type" value="Genomic_DNA"/>
</dbReference>
<dbReference type="PANTHER" id="PTHR38436:SF1">
    <property type="entry name" value="ESTER CYCLASE"/>
    <property type="match status" value="1"/>
</dbReference>
<dbReference type="AlphaFoldDB" id="A0A1I1UMK3"/>
<dbReference type="STRING" id="662367.SAMN05216167_106327"/>
<dbReference type="Gene3D" id="3.10.450.50">
    <property type="match status" value="1"/>
</dbReference>
<organism evidence="1 2">
    <name type="scientific">Spirosoma endophyticum</name>
    <dbReference type="NCBI Taxonomy" id="662367"/>
    <lineage>
        <taxon>Bacteria</taxon>
        <taxon>Pseudomonadati</taxon>
        <taxon>Bacteroidota</taxon>
        <taxon>Cytophagia</taxon>
        <taxon>Cytophagales</taxon>
        <taxon>Cytophagaceae</taxon>
        <taxon>Spirosoma</taxon>
    </lineage>
</organism>
<protein>
    <submittedName>
        <fullName evidence="1">Predicted ester cyclase</fullName>
    </submittedName>
</protein>
<keyword evidence="2" id="KW-1185">Reference proteome</keyword>
<sequence>MDSEVERNKAIVTRFNKEAIEEGRLAAFDELIDDSFINHTAPAGMPRGRDGMIRFILDVLRPAFPDLRVEIYDQVAEGDKVVTRKAFHATHAGTFMGVLATGKTIRFPVIDIVRLGDGKYIEHWGIRDTHSVLQQITQS</sequence>
<dbReference type="Proteomes" id="UP000198598">
    <property type="component" value="Unassembled WGS sequence"/>
</dbReference>
<dbReference type="SUPFAM" id="SSF54427">
    <property type="entry name" value="NTF2-like"/>
    <property type="match status" value="1"/>
</dbReference>